<dbReference type="AlphaFoldDB" id="A0A2G6PFL7"/>
<name>A0A2G6PFL7_9GAMM</name>
<reference evidence="1 2" key="1">
    <citation type="submission" date="2017-10" db="EMBL/GenBank/DDBJ databases">
        <title>Novel microbial diversity and functional potential in the marine mammal oral microbiome.</title>
        <authorList>
            <person name="Dudek N.K."/>
            <person name="Sun C.L."/>
            <person name="Burstein D."/>
            <person name="Kantor R.S."/>
            <person name="Aliaga Goltsman D.S."/>
            <person name="Bik E.M."/>
            <person name="Thomas B.C."/>
            <person name="Banfield J.F."/>
            <person name="Relman D.A."/>
        </authorList>
    </citation>
    <scope>NUCLEOTIDE SEQUENCE [LARGE SCALE GENOMIC DNA]</scope>
    <source>
        <strain evidence="1">DOLJORAL78_50_517</strain>
    </source>
</reference>
<protein>
    <recommendedName>
        <fullName evidence="3">SnoaL-like domain-containing protein</fullName>
    </recommendedName>
</protein>
<organism evidence="1 2">
    <name type="scientific">Candidatus Contendibacter odensensis</name>
    <dbReference type="NCBI Taxonomy" id="1400860"/>
    <lineage>
        <taxon>Bacteria</taxon>
        <taxon>Pseudomonadati</taxon>
        <taxon>Pseudomonadota</taxon>
        <taxon>Gammaproteobacteria</taxon>
        <taxon>Candidatus Competibacteraceae</taxon>
        <taxon>Candidatus Contendibacter</taxon>
    </lineage>
</organism>
<proteinExistence type="predicted"/>
<accession>A0A2G6PFL7</accession>
<dbReference type="EMBL" id="PDTV01000005">
    <property type="protein sequence ID" value="PIE83338.1"/>
    <property type="molecule type" value="Genomic_DNA"/>
</dbReference>
<gene>
    <name evidence="1" type="ORF">CSA09_02390</name>
</gene>
<dbReference type="Proteomes" id="UP000229278">
    <property type="component" value="Unassembled WGS sequence"/>
</dbReference>
<evidence type="ECO:0000313" key="1">
    <source>
        <dbReference type="EMBL" id="PIE83338.1"/>
    </source>
</evidence>
<sequence>MGRHTNYNELAFIGNDHMCSLKKIRVIGLSSLVAVCLAACGREPETLPEAEIRAFVAGAEAAAEERNMSALRALIAKDYADAQGYDRKTIENMMRLHVLRNRSLHVLTRIDSIQFLEPERALVVVMAALAGQSVTRIDELVNLDADLFRFELELARNNGDWQVRHAGWKRAQLADFW</sequence>
<comment type="caution">
    <text evidence="1">The sequence shown here is derived from an EMBL/GenBank/DDBJ whole genome shotgun (WGS) entry which is preliminary data.</text>
</comment>
<dbReference type="Gene3D" id="3.10.450.50">
    <property type="match status" value="1"/>
</dbReference>
<evidence type="ECO:0000313" key="2">
    <source>
        <dbReference type="Proteomes" id="UP000229278"/>
    </source>
</evidence>
<evidence type="ECO:0008006" key="3">
    <source>
        <dbReference type="Google" id="ProtNLM"/>
    </source>
</evidence>